<dbReference type="ESTHER" id="xanct-a0a0k2ziw5">
    <property type="family name" value="VirJ"/>
</dbReference>
<dbReference type="EMBL" id="CXOK01000025">
    <property type="protein sequence ID" value="CTP85716.1"/>
    <property type="molecule type" value="Genomic_DNA"/>
</dbReference>
<reference evidence="3 4" key="1">
    <citation type="submission" date="2015-07" db="EMBL/GenBank/DDBJ databases">
        <authorList>
            <person name="Noorani M."/>
        </authorList>
    </citation>
    <scope>NUCLEOTIDE SEQUENCE [LARGE SCALE GENOMIC DNA]</scope>
    <source>
        <strain evidence="3">LMG728</strain>
    </source>
</reference>
<evidence type="ECO:0000313" key="3">
    <source>
        <dbReference type="EMBL" id="CTP85716.1"/>
    </source>
</evidence>
<dbReference type="Pfam" id="PF06057">
    <property type="entry name" value="VirJ"/>
    <property type="match status" value="1"/>
</dbReference>
<dbReference type="AlphaFoldDB" id="A0A0K2ZIW5"/>
<organism evidence="3 4">
    <name type="scientific">Xanthomonas graminis pv. poae</name>
    <dbReference type="NCBI Taxonomy" id="227946"/>
    <lineage>
        <taxon>Bacteria</taxon>
        <taxon>Pseudomonadati</taxon>
        <taxon>Pseudomonadota</taxon>
        <taxon>Gammaproteobacteria</taxon>
        <taxon>Lysobacterales</taxon>
        <taxon>Lysobacteraceae</taxon>
        <taxon>Xanthomonas</taxon>
        <taxon>Xanthomonas translucens group</taxon>
        <taxon>Xanthomonas graminis</taxon>
    </lineage>
</organism>
<sequence>MRGIDAAQPARVHRGEPTQRIVDPAWQVSSFLRPSALLASSPWFLSARLCRHGCVLMKFLKFLLLLSVALGLSGYALIRYYFPVGAMHSHGYGRVALTQPAGPAQGVVILFASGDRAQRQAAAARIAATGAVVATVDGDRYLARLQRAGAGCGHAWHDAEQLSRHLQRDLHGDRYFLPMLAGTGTSATLVERIVGAAPAATLGGAIGVAPAPTEVCAGTATASAAQGFVDIATAPAAGTPQAALAARVAMHLHTSGSGGALDDLPLTELPVRAPGAPLAIVLSGDGGWRDIDKGMAEALQQRGIAVVGWDSLRYFWHDKPPAQASADLARVIAHYQQQWHPQRILLVGYSFGATAMPFMYNRLPPAQRAQVALLALFGVDHKADFQIRVRNWLDLGDAGDAKPVLPEIARIAPSQLLCVYGDQEKDTVCPQLLGSGAQIVALHGGHHFDQHPAGLATIVGNRWQQLAQGARRPVAVIDARHPRVNAVQPSPLRTPPGALQQ</sequence>
<gene>
    <name evidence="3" type="ORF">XTPLMG728_0975</name>
</gene>
<proteinExistence type="predicted"/>
<dbReference type="Proteomes" id="UP000041247">
    <property type="component" value="Unassembled WGS sequence"/>
</dbReference>
<evidence type="ECO:0000256" key="1">
    <source>
        <dbReference type="SAM" id="Phobius"/>
    </source>
</evidence>
<name>A0A0K2ZIW5_9XANT</name>
<keyword evidence="1" id="KW-0472">Membrane</keyword>
<keyword evidence="1" id="KW-1133">Transmembrane helix</keyword>
<accession>A0A0K2ZIW5</accession>
<feature type="domain" description="Bacterial virulence" evidence="2">
    <location>
        <begin position="278"/>
        <end position="464"/>
    </location>
</feature>
<dbReference type="InterPro" id="IPR010333">
    <property type="entry name" value="VirJ"/>
</dbReference>
<evidence type="ECO:0000259" key="2">
    <source>
        <dbReference type="Pfam" id="PF06057"/>
    </source>
</evidence>
<dbReference type="InterPro" id="IPR029058">
    <property type="entry name" value="AB_hydrolase_fold"/>
</dbReference>
<evidence type="ECO:0000313" key="4">
    <source>
        <dbReference type="Proteomes" id="UP000041247"/>
    </source>
</evidence>
<keyword evidence="1" id="KW-0812">Transmembrane</keyword>
<dbReference type="Gene3D" id="3.40.50.1820">
    <property type="entry name" value="alpha/beta hydrolase"/>
    <property type="match status" value="1"/>
</dbReference>
<protein>
    <submittedName>
        <fullName evidence="3">Type IV secretion system subunit VirJ</fullName>
    </submittedName>
</protein>
<feature type="transmembrane region" description="Helical" evidence="1">
    <location>
        <begin position="62"/>
        <end position="82"/>
    </location>
</feature>
<dbReference type="SUPFAM" id="SSF53474">
    <property type="entry name" value="alpha/beta-Hydrolases"/>
    <property type="match status" value="1"/>
</dbReference>